<accession>A0A8S1KT55</accession>
<proteinExistence type="predicted"/>
<gene>
    <name evidence="2" type="ORF">PSON_ATCC_30995.1.T0120181</name>
</gene>
<comment type="caution">
    <text evidence="2">The sequence shown here is derived from an EMBL/GenBank/DDBJ whole genome shotgun (WGS) entry which is preliminary data.</text>
</comment>
<dbReference type="EMBL" id="CAJJDN010000012">
    <property type="protein sequence ID" value="CAD8058398.1"/>
    <property type="molecule type" value="Genomic_DNA"/>
</dbReference>
<keyword evidence="1" id="KW-1133">Transmembrane helix</keyword>
<keyword evidence="3" id="KW-1185">Reference proteome</keyword>
<sequence length="121" mass="14461">MIIYNKFPIQNKSNAKNVINIDMSMVLFNSILFNGIKVNSLQYWIYNFYFLALPFLQYQPTILFLNCMKTLLMIGSQFPVQYFYILHVLNYQYIQDIHSFQKSKVIYQKIRSTKCLIQSGF</sequence>
<evidence type="ECO:0000313" key="3">
    <source>
        <dbReference type="Proteomes" id="UP000692954"/>
    </source>
</evidence>
<reference evidence="2" key="1">
    <citation type="submission" date="2021-01" db="EMBL/GenBank/DDBJ databases">
        <authorList>
            <consortium name="Genoscope - CEA"/>
            <person name="William W."/>
        </authorList>
    </citation>
    <scope>NUCLEOTIDE SEQUENCE</scope>
</reference>
<feature type="transmembrane region" description="Helical" evidence="1">
    <location>
        <begin position="44"/>
        <end position="65"/>
    </location>
</feature>
<evidence type="ECO:0000313" key="2">
    <source>
        <dbReference type="EMBL" id="CAD8058398.1"/>
    </source>
</evidence>
<keyword evidence="1" id="KW-0472">Membrane</keyword>
<protein>
    <recommendedName>
        <fullName evidence="4">Transmembrane protein</fullName>
    </recommendedName>
</protein>
<dbReference type="AlphaFoldDB" id="A0A8S1KT55"/>
<keyword evidence="1" id="KW-0812">Transmembrane</keyword>
<organism evidence="2 3">
    <name type="scientific">Paramecium sonneborni</name>
    <dbReference type="NCBI Taxonomy" id="65129"/>
    <lineage>
        <taxon>Eukaryota</taxon>
        <taxon>Sar</taxon>
        <taxon>Alveolata</taxon>
        <taxon>Ciliophora</taxon>
        <taxon>Intramacronucleata</taxon>
        <taxon>Oligohymenophorea</taxon>
        <taxon>Peniculida</taxon>
        <taxon>Parameciidae</taxon>
        <taxon>Paramecium</taxon>
    </lineage>
</organism>
<evidence type="ECO:0008006" key="4">
    <source>
        <dbReference type="Google" id="ProtNLM"/>
    </source>
</evidence>
<evidence type="ECO:0000256" key="1">
    <source>
        <dbReference type="SAM" id="Phobius"/>
    </source>
</evidence>
<dbReference type="Proteomes" id="UP000692954">
    <property type="component" value="Unassembled WGS sequence"/>
</dbReference>
<name>A0A8S1KT55_9CILI</name>